<dbReference type="Pfam" id="PF01490">
    <property type="entry name" value="Aa_trans"/>
    <property type="match status" value="1"/>
</dbReference>
<protein>
    <recommendedName>
        <fullName evidence="8">Amino acid transporter transmembrane domain-containing protein</fullName>
    </recommendedName>
</protein>
<evidence type="ECO:0000313" key="9">
    <source>
        <dbReference type="EMBL" id="KAK9000649.1"/>
    </source>
</evidence>
<dbReference type="EMBL" id="JBBPBN010000037">
    <property type="protein sequence ID" value="KAK9000649.1"/>
    <property type="molecule type" value="Genomic_DNA"/>
</dbReference>
<evidence type="ECO:0000313" key="10">
    <source>
        <dbReference type="Proteomes" id="UP001396334"/>
    </source>
</evidence>
<evidence type="ECO:0000256" key="7">
    <source>
        <dbReference type="SAM" id="Phobius"/>
    </source>
</evidence>
<accession>A0ABR2QJ49</accession>
<feature type="domain" description="Amino acid transporter transmembrane" evidence="8">
    <location>
        <begin position="1"/>
        <end position="64"/>
    </location>
</feature>
<dbReference type="Proteomes" id="UP001396334">
    <property type="component" value="Unassembled WGS sequence"/>
</dbReference>
<name>A0ABR2QJ49_9ROSI</name>
<keyword evidence="6 7" id="KW-0472">Membrane</keyword>
<evidence type="ECO:0000259" key="8">
    <source>
        <dbReference type="Pfam" id="PF01490"/>
    </source>
</evidence>
<feature type="transmembrane region" description="Helical" evidence="7">
    <location>
        <begin position="46"/>
        <end position="66"/>
    </location>
</feature>
<evidence type="ECO:0000256" key="2">
    <source>
        <dbReference type="ARBA" id="ARBA00022448"/>
    </source>
</evidence>
<evidence type="ECO:0000256" key="3">
    <source>
        <dbReference type="ARBA" id="ARBA00022692"/>
    </source>
</evidence>
<comment type="caution">
    <text evidence="9">The sequence shown here is derived from an EMBL/GenBank/DDBJ whole genome shotgun (WGS) entry which is preliminary data.</text>
</comment>
<keyword evidence="2" id="KW-0813">Transport</keyword>
<feature type="transmembrane region" description="Helical" evidence="7">
    <location>
        <begin position="7"/>
        <end position="26"/>
    </location>
</feature>
<proteinExistence type="predicted"/>
<evidence type="ECO:0000256" key="4">
    <source>
        <dbReference type="ARBA" id="ARBA00022970"/>
    </source>
</evidence>
<dbReference type="PANTHER" id="PTHR48017">
    <property type="entry name" value="OS05G0424000 PROTEIN-RELATED"/>
    <property type="match status" value="1"/>
</dbReference>
<organism evidence="9 10">
    <name type="scientific">Hibiscus sabdariffa</name>
    <name type="common">roselle</name>
    <dbReference type="NCBI Taxonomy" id="183260"/>
    <lineage>
        <taxon>Eukaryota</taxon>
        <taxon>Viridiplantae</taxon>
        <taxon>Streptophyta</taxon>
        <taxon>Embryophyta</taxon>
        <taxon>Tracheophyta</taxon>
        <taxon>Spermatophyta</taxon>
        <taxon>Magnoliopsida</taxon>
        <taxon>eudicotyledons</taxon>
        <taxon>Gunneridae</taxon>
        <taxon>Pentapetalae</taxon>
        <taxon>rosids</taxon>
        <taxon>malvids</taxon>
        <taxon>Malvales</taxon>
        <taxon>Malvaceae</taxon>
        <taxon>Malvoideae</taxon>
        <taxon>Hibiscus</taxon>
    </lineage>
</organism>
<evidence type="ECO:0000256" key="6">
    <source>
        <dbReference type="ARBA" id="ARBA00023136"/>
    </source>
</evidence>
<reference evidence="9 10" key="1">
    <citation type="journal article" date="2024" name="G3 (Bethesda)">
        <title>Genome assembly of Hibiscus sabdariffa L. provides insights into metabolisms of medicinal natural products.</title>
        <authorList>
            <person name="Kim T."/>
        </authorList>
    </citation>
    <scope>NUCLEOTIDE SEQUENCE [LARGE SCALE GENOMIC DNA]</scope>
    <source>
        <strain evidence="9">TK-2024</strain>
        <tissue evidence="9">Old leaves</tissue>
    </source>
</reference>
<keyword evidence="5 7" id="KW-1133">Transmembrane helix</keyword>
<gene>
    <name evidence="9" type="ORF">V6N11_081138</name>
</gene>
<keyword evidence="3 7" id="KW-0812">Transmembrane</keyword>
<comment type="subcellular location">
    <subcellularLocation>
        <location evidence="1">Membrane</location>
    </subcellularLocation>
</comment>
<keyword evidence="4" id="KW-0029">Amino-acid transport</keyword>
<dbReference type="InterPro" id="IPR013057">
    <property type="entry name" value="AA_transpt_TM"/>
</dbReference>
<keyword evidence="10" id="KW-1185">Reference proteome</keyword>
<evidence type="ECO:0000256" key="1">
    <source>
        <dbReference type="ARBA" id="ARBA00004370"/>
    </source>
</evidence>
<sequence>MKKATSAGISITTMFYISCGSLGYAAFGSNAPGNFLTGFGFFEPYWLIDIANMFIIVHLVGAYQYLETCMANSLRDNDSRGGDDSPILQRHPWSARRRFVLAVDGVFPDPNAHIKRKHSTLLLEMDMVKHVDRGLLDHITSRSRWLHCSHF</sequence>
<evidence type="ECO:0000256" key="5">
    <source>
        <dbReference type="ARBA" id="ARBA00022989"/>
    </source>
</evidence>